<proteinExistence type="predicted"/>
<accession>X1VQU2</accession>
<name>X1VQU2_9ZZZZ</name>
<dbReference type="AlphaFoldDB" id="X1VQU2"/>
<dbReference type="EMBL" id="BARW01036605">
    <property type="protein sequence ID" value="GAJ19171.1"/>
    <property type="molecule type" value="Genomic_DNA"/>
</dbReference>
<comment type="caution">
    <text evidence="1">The sequence shown here is derived from an EMBL/GenBank/DDBJ whole genome shotgun (WGS) entry which is preliminary data.</text>
</comment>
<evidence type="ECO:0000313" key="1">
    <source>
        <dbReference type="EMBL" id="GAJ19171.1"/>
    </source>
</evidence>
<organism evidence="1">
    <name type="scientific">marine sediment metagenome</name>
    <dbReference type="NCBI Taxonomy" id="412755"/>
    <lineage>
        <taxon>unclassified sequences</taxon>
        <taxon>metagenomes</taxon>
        <taxon>ecological metagenomes</taxon>
    </lineage>
</organism>
<feature type="non-terminal residue" evidence="1">
    <location>
        <position position="1"/>
    </location>
</feature>
<protein>
    <submittedName>
        <fullName evidence="1">Uncharacterized protein</fullName>
    </submittedName>
</protein>
<sequence length="59" mass="6718">IVMNGWMLRLIALILAALSGPLKEELIKFAKTFREQARQTKNPYDDFAADIICWLLGIP</sequence>
<gene>
    <name evidence="1" type="ORF">S12H4_56771</name>
</gene>
<reference evidence="1" key="1">
    <citation type="journal article" date="2014" name="Front. Microbiol.">
        <title>High frequency of phylogenetically diverse reductive dehalogenase-homologous genes in deep subseafloor sedimentary metagenomes.</title>
        <authorList>
            <person name="Kawai M."/>
            <person name="Futagami T."/>
            <person name="Toyoda A."/>
            <person name="Takaki Y."/>
            <person name="Nishi S."/>
            <person name="Hori S."/>
            <person name="Arai W."/>
            <person name="Tsubouchi T."/>
            <person name="Morono Y."/>
            <person name="Uchiyama I."/>
            <person name="Ito T."/>
            <person name="Fujiyama A."/>
            <person name="Inagaki F."/>
            <person name="Takami H."/>
        </authorList>
    </citation>
    <scope>NUCLEOTIDE SEQUENCE</scope>
    <source>
        <strain evidence="1">Expedition CK06-06</strain>
    </source>
</reference>